<accession>J8LIG1</accession>
<evidence type="ECO:0000256" key="1">
    <source>
        <dbReference type="SAM" id="Coils"/>
    </source>
</evidence>
<evidence type="ECO:0000256" key="2">
    <source>
        <dbReference type="SAM" id="MobiDB-lite"/>
    </source>
</evidence>
<feature type="region of interest" description="Disordered" evidence="2">
    <location>
        <begin position="1"/>
        <end position="95"/>
    </location>
</feature>
<evidence type="ECO:0000313" key="4">
    <source>
        <dbReference type="Proteomes" id="UP000006968"/>
    </source>
</evidence>
<feature type="coiled-coil region" evidence="1">
    <location>
        <begin position="291"/>
        <end position="346"/>
    </location>
</feature>
<feature type="compositionally biased region" description="Polar residues" evidence="2">
    <location>
        <begin position="128"/>
        <end position="139"/>
    </location>
</feature>
<feature type="compositionally biased region" description="Polar residues" evidence="2">
    <location>
        <begin position="592"/>
        <end position="614"/>
    </location>
</feature>
<feature type="compositionally biased region" description="Low complexity" evidence="2">
    <location>
        <begin position="143"/>
        <end position="164"/>
    </location>
</feature>
<feature type="compositionally biased region" description="Polar residues" evidence="2">
    <location>
        <begin position="41"/>
        <end position="50"/>
    </location>
</feature>
<gene>
    <name evidence="3" type="ORF">SU7_3122</name>
</gene>
<feature type="compositionally biased region" description="Polar residues" evidence="2">
    <location>
        <begin position="1"/>
        <end position="19"/>
    </location>
</feature>
<feature type="coiled-coil region" evidence="1">
    <location>
        <begin position="435"/>
        <end position="483"/>
    </location>
</feature>
<keyword evidence="1" id="KW-0175">Coiled coil</keyword>
<organism evidence="3 4">
    <name type="scientific">Saccharomyces arboricola (strain H-6 / AS 2.3317 / CBS 10644)</name>
    <name type="common">Yeast</name>
    <dbReference type="NCBI Taxonomy" id="1160507"/>
    <lineage>
        <taxon>Eukaryota</taxon>
        <taxon>Fungi</taxon>
        <taxon>Dikarya</taxon>
        <taxon>Ascomycota</taxon>
        <taxon>Saccharomycotina</taxon>
        <taxon>Saccharomycetes</taxon>
        <taxon>Saccharomycetales</taxon>
        <taxon>Saccharomycetaceae</taxon>
        <taxon>Saccharomyces</taxon>
    </lineage>
</organism>
<feature type="compositionally biased region" description="Basic and acidic residues" evidence="2">
    <location>
        <begin position="30"/>
        <end position="40"/>
    </location>
</feature>
<evidence type="ECO:0000313" key="3">
    <source>
        <dbReference type="EMBL" id="EJS41842.1"/>
    </source>
</evidence>
<feature type="compositionally biased region" description="Polar residues" evidence="2">
    <location>
        <begin position="79"/>
        <end position="95"/>
    </location>
</feature>
<keyword evidence="4" id="KW-1185">Reference proteome</keyword>
<feature type="compositionally biased region" description="Polar residues" evidence="2">
    <location>
        <begin position="165"/>
        <end position="184"/>
    </location>
</feature>
<feature type="compositionally biased region" description="Low complexity" evidence="2">
    <location>
        <begin position="64"/>
        <end position="78"/>
    </location>
</feature>
<dbReference type="Proteomes" id="UP000006968">
    <property type="component" value="Chromosome XV"/>
</dbReference>
<feature type="region of interest" description="Disordered" evidence="2">
    <location>
        <begin position="589"/>
        <end position="614"/>
    </location>
</feature>
<dbReference type="HOGENOM" id="CLU_532328_0_0_1"/>
<dbReference type="EMBL" id="ALIE01000177">
    <property type="protein sequence ID" value="EJS41842.1"/>
    <property type="molecule type" value="Genomic_DNA"/>
</dbReference>
<comment type="caution">
    <text evidence="3">The sequence shown here is derived from an EMBL/GenBank/DDBJ whole genome shotgun (WGS) entry which is preliminary data.</text>
</comment>
<protein>
    <submittedName>
        <fullName evidence="3">Spo21p</fullName>
    </submittedName>
</protein>
<name>J8LIG1_SACAR</name>
<dbReference type="AlphaFoldDB" id="J8LIG1"/>
<sequence>MNNVLNASNMEGTSTMTVTSHSSEDSSCISDREQDTDTHNDVNTSGAENSKTSKRRWMKEFFKLSKSPSSKSNQSLGSIKSNQNLVSSRSDDNGNNTTNDYSFVCDSSFPSAGLSRSTSVKEFGIGSSGSQRLRNNNTPCLAPSSVPPQTTSTSSSSSSESSSSYDSIKQTENSIRFQKNNQPRFTKENPQSRESSNMNSASVMCQYNVDTQATAIMSDMQKEYESQQLESLFINETLLVDPNGKVSEVIKSIFKEVGYKYDSFNEISILRLLQEIYQLIKKNSSARKSKLLDYASKIKEKEAQVKSQNEKIVKLETTNKAYKTKYKEISLENRKIKEAFKELDSESYDHDEELSKKYKYTKETLDRVNREQQLVVDQNEFLKKSVNELQNEVSATNFKFSLFKEKYAKLADSITELNTSTKKREALGENLTFECNELKEICLKYKKNIENISNTNKNLQSSFKNERKKVLDLRNERNLLKKEILLIECHGSYSLLLVSNILTCYRFLLPSETIIETESLIKELLNMNNSLSSHVSSSDQSPAEFSKELESKCIEFEEKLLYFYQEVVTKKIIDIIYKCFINYYKKSRQNDPKPNQNSATPYKQTQIQVPHSIK</sequence>
<dbReference type="OrthoDB" id="4064247at2759"/>
<reference evidence="3 4" key="1">
    <citation type="journal article" date="2013" name="BMC Genomics">
        <title>High quality de novo sequencing and assembly of the Saccharomyces arboricolus genome.</title>
        <authorList>
            <person name="Liti G."/>
            <person name="Nguyen Ba A.N."/>
            <person name="Blythe M."/>
            <person name="Mueller C.A."/>
            <person name="Bergstroem A."/>
            <person name="Cubillos F.A."/>
            <person name="Dafhnis-Calas F."/>
            <person name="Khoshraftar S."/>
            <person name="Malla S."/>
            <person name="Mehta N."/>
            <person name="Siow C.C."/>
            <person name="Warringer J."/>
            <person name="Moses A.M."/>
            <person name="Louis E.J."/>
            <person name="Nieduszynski C.A."/>
        </authorList>
    </citation>
    <scope>NUCLEOTIDE SEQUENCE [LARGE SCALE GENOMIC DNA]</scope>
    <source>
        <strain evidence="4">H-6 / AS 2.3317 / CBS 10644</strain>
    </source>
</reference>
<proteinExistence type="predicted"/>
<feature type="region of interest" description="Disordered" evidence="2">
    <location>
        <begin position="121"/>
        <end position="199"/>
    </location>
</feature>